<dbReference type="PROSITE" id="PS50977">
    <property type="entry name" value="HTH_TETR_2"/>
    <property type="match status" value="1"/>
</dbReference>
<keyword evidence="1" id="KW-0805">Transcription regulation</keyword>
<evidence type="ECO:0000256" key="2">
    <source>
        <dbReference type="ARBA" id="ARBA00023125"/>
    </source>
</evidence>
<evidence type="ECO:0000313" key="7">
    <source>
        <dbReference type="EMBL" id="GLH71771.1"/>
    </source>
</evidence>
<reference evidence="7 8" key="1">
    <citation type="journal article" date="2023" name="Antonie Van Leeuwenhoek">
        <title>Mesoterricola silvestris gen. nov., sp. nov., Mesoterricola sediminis sp. nov., Geothrix oryzae sp. nov., Geothrix edaphica sp. nov., Geothrix rubra sp. nov., and Geothrix limicola sp. nov., six novel members of Acidobacteriota isolated from soils.</title>
        <authorList>
            <person name="Itoh H."/>
            <person name="Sugisawa Y."/>
            <person name="Mise K."/>
            <person name="Xu Z."/>
            <person name="Kuniyasu M."/>
            <person name="Ushijima N."/>
            <person name="Kawano K."/>
            <person name="Kobayashi E."/>
            <person name="Shiratori Y."/>
            <person name="Masuda Y."/>
            <person name="Senoo K."/>
        </authorList>
    </citation>
    <scope>NUCLEOTIDE SEQUENCE [LARGE SCALE GENOMIC DNA]</scope>
    <source>
        <strain evidence="7 8">Red804</strain>
    </source>
</reference>
<dbReference type="SUPFAM" id="SSF46689">
    <property type="entry name" value="Homeodomain-like"/>
    <property type="match status" value="1"/>
</dbReference>
<evidence type="ECO:0000256" key="5">
    <source>
        <dbReference type="SAM" id="MobiDB-lite"/>
    </source>
</evidence>
<dbReference type="PANTHER" id="PTHR47506">
    <property type="entry name" value="TRANSCRIPTIONAL REGULATORY PROTEIN"/>
    <property type="match status" value="1"/>
</dbReference>
<dbReference type="PRINTS" id="PR00455">
    <property type="entry name" value="HTHTETR"/>
</dbReference>
<gene>
    <name evidence="7" type="ORF">GETHLI_02730</name>
</gene>
<proteinExistence type="predicted"/>
<comment type="caution">
    <text evidence="7">The sequence shown here is derived from an EMBL/GenBank/DDBJ whole genome shotgun (WGS) entry which is preliminary data.</text>
</comment>
<evidence type="ECO:0000256" key="1">
    <source>
        <dbReference type="ARBA" id="ARBA00023015"/>
    </source>
</evidence>
<dbReference type="InterPro" id="IPR009057">
    <property type="entry name" value="Homeodomain-like_sf"/>
</dbReference>
<evidence type="ECO:0000256" key="3">
    <source>
        <dbReference type="ARBA" id="ARBA00023163"/>
    </source>
</evidence>
<feature type="DNA-binding region" description="H-T-H motif" evidence="4">
    <location>
        <begin position="60"/>
        <end position="79"/>
    </location>
</feature>
<evidence type="ECO:0000313" key="8">
    <source>
        <dbReference type="Proteomes" id="UP001165069"/>
    </source>
</evidence>
<keyword evidence="8" id="KW-1185">Reference proteome</keyword>
<dbReference type="Pfam" id="PF00440">
    <property type="entry name" value="TetR_N"/>
    <property type="match status" value="1"/>
</dbReference>
<dbReference type="PANTHER" id="PTHR47506:SF3">
    <property type="entry name" value="HTH-TYPE TRANSCRIPTIONAL REGULATOR LMRA"/>
    <property type="match status" value="1"/>
</dbReference>
<dbReference type="Proteomes" id="UP001165069">
    <property type="component" value="Unassembled WGS sequence"/>
</dbReference>
<organism evidence="7 8">
    <name type="scientific">Geothrix limicola</name>
    <dbReference type="NCBI Taxonomy" id="2927978"/>
    <lineage>
        <taxon>Bacteria</taxon>
        <taxon>Pseudomonadati</taxon>
        <taxon>Acidobacteriota</taxon>
        <taxon>Holophagae</taxon>
        <taxon>Holophagales</taxon>
        <taxon>Holophagaceae</taxon>
        <taxon>Geothrix</taxon>
    </lineage>
</organism>
<sequence length="223" mass="24857">MSNMRIASTHTPRSPASTGRTLAATKRSARAAAKPVLDIREHILETASTLFYQRGVRAVGVDLVVQEAAVAKTSLYRYFPTKDDLVVAFLEREDLEFWAQWDGVAQQHPNDPVGELDAHMRWIGERLARSNYRGCPQINVAAEFAEQDHPARQVSKRHMQVLRNRLHDIAKRLRVPRPDQLAAQLALLINGAFVSSALLKPEEATHVLLGCLKAVLEGARVGR</sequence>
<feature type="compositionally biased region" description="Polar residues" evidence="5">
    <location>
        <begin position="1"/>
        <end position="19"/>
    </location>
</feature>
<dbReference type="InterPro" id="IPR036271">
    <property type="entry name" value="Tet_transcr_reg_TetR-rel_C_sf"/>
</dbReference>
<evidence type="ECO:0000259" key="6">
    <source>
        <dbReference type="PROSITE" id="PS50977"/>
    </source>
</evidence>
<keyword evidence="3" id="KW-0804">Transcription</keyword>
<feature type="region of interest" description="Disordered" evidence="5">
    <location>
        <begin position="1"/>
        <end position="21"/>
    </location>
</feature>
<keyword evidence="2 4" id="KW-0238">DNA-binding</keyword>
<dbReference type="RefSeq" id="WP_285569301.1">
    <property type="nucleotide sequence ID" value="NZ_BSDE01000001.1"/>
</dbReference>
<dbReference type="SUPFAM" id="SSF48498">
    <property type="entry name" value="Tetracyclin repressor-like, C-terminal domain"/>
    <property type="match status" value="1"/>
</dbReference>
<dbReference type="InterPro" id="IPR001647">
    <property type="entry name" value="HTH_TetR"/>
</dbReference>
<name>A0ABQ5QBN1_9BACT</name>
<evidence type="ECO:0000256" key="4">
    <source>
        <dbReference type="PROSITE-ProRule" id="PRU00335"/>
    </source>
</evidence>
<accession>A0ABQ5QBN1</accession>
<feature type="domain" description="HTH tetR-type" evidence="6">
    <location>
        <begin position="37"/>
        <end position="97"/>
    </location>
</feature>
<protein>
    <submittedName>
        <fullName evidence="7">TetR family transcriptional regulator</fullName>
    </submittedName>
</protein>
<dbReference type="EMBL" id="BSDE01000001">
    <property type="protein sequence ID" value="GLH71771.1"/>
    <property type="molecule type" value="Genomic_DNA"/>
</dbReference>
<dbReference type="Gene3D" id="1.10.357.10">
    <property type="entry name" value="Tetracycline Repressor, domain 2"/>
    <property type="match status" value="1"/>
</dbReference>